<sequence>MTNYDKKKLLKQEIVDIEGKIEEVRQDIITEAKANGTYEPGVNIDARKELLEPFRKFIKKKEAKEEELRLLIKEMLGKSEGLYDPVDIAKGKLKRMEVHEEIRELLQDIIQQATLLQKDIKSLNKLNRAMPVVAPVFITHVGNLEKLILNCETEVFKLKHVKKKEIEKEIKAAEEKKSMQLKDLEAKEAVAAKYKDI</sequence>
<gene>
    <name evidence="2" type="ORF">SAMN05660297_02255</name>
</gene>
<proteinExistence type="predicted"/>
<dbReference type="AlphaFoldDB" id="A0A1I0E1R4"/>
<dbReference type="STRING" id="426128.SAMN05660297_02255"/>
<organism evidence="2 3">
    <name type="scientific">Natronincola peptidivorans</name>
    <dbReference type="NCBI Taxonomy" id="426128"/>
    <lineage>
        <taxon>Bacteria</taxon>
        <taxon>Bacillati</taxon>
        <taxon>Bacillota</taxon>
        <taxon>Clostridia</taxon>
        <taxon>Peptostreptococcales</taxon>
        <taxon>Natronincolaceae</taxon>
        <taxon>Natronincola</taxon>
    </lineage>
</organism>
<evidence type="ECO:0000256" key="1">
    <source>
        <dbReference type="SAM" id="Coils"/>
    </source>
</evidence>
<dbReference type="RefSeq" id="WP_170834786.1">
    <property type="nucleotide sequence ID" value="NZ_FOHU01000009.1"/>
</dbReference>
<protein>
    <submittedName>
        <fullName evidence="2">Uncharacterized protein</fullName>
    </submittedName>
</protein>
<accession>A0A1I0E1R4</accession>
<dbReference type="EMBL" id="FOHU01000009">
    <property type="protein sequence ID" value="SET38561.1"/>
    <property type="molecule type" value="Genomic_DNA"/>
</dbReference>
<dbReference type="Proteomes" id="UP000199568">
    <property type="component" value="Unassembled WGS sequence"/>
</dbReference>
<evidence type="ECO:0000313" key="3">
    <source>
        <dbReference type="Proteomes" id="UP000199568"/>
    </source>
</evidence>
<reference evidence="2 3" key="1">
    <citation type="submission" date="2016-10" db="EMBL/GenBank/DDBJ databases">
        <authorList>
            <person name="de Groot N.N."/>
        </authorList>
    </citation>
    <scope>NUCLEOTIDE SEQUENCE [LARGE SCALE GENOMIC DNA]</scope>
    <source>
        <strain evidence="2 3">DSM 18979</strain>
    </source>
</reference>
<name>A0A1I0E1R4_9FIRM</name>
<evidence type="ECO:0000313" key="2">
    <source>
        <dbReference type="EMBL" id="SET38561.1"/>
    </source>
</evidence>
<keyword evidence="1" id="KW-0175">Coiled coil</keyword>
<keyword evidence="3" id="KW-1185">Reference proteome</keyword>
<feature type="coiled-coil region" evidence="1">
    <location>
        <begin position="156"/>
        <end position="183"/>
    </location>
</feature>